<reference evidence="1 2" key="1">
    <citation type="journal article" date="2023" name="Arcadia Sci">
        <title>De novo assembly of a long-read Amblyomma americanum tick genome.</title>
        <authorList>
            <person name="Chou S."/>
            <person name="Poskanzer K.E."/>
            <person name="Rollins M."/>
            <person name="Thuy-Boun P.S."/>
        </authorList>
    </citation>
    <scope>NUCLEOTIDE SEQUENCE [LARGE SCALE GENOMIC DNA]</scope>
    <source>
        <strain evidence="1">F_SG_1</strain>
        <tissue evidence="1">Salivary glands</tissue>
    </source>
</reference>
<sequence>MDVHRASVFITVTRCCPVNACFVLSADQGKFNLFMVLHSPQSALQRITWPCNSHRRHRNDPSRSLFWEYSSRPQCLDGLDAGHNEDPLRPDSGQLSLLDRRALAGWLVSSASSNVQFLAPTWRSLQRVSTVAAAT</sequence>
<dbReference type="Proteomes" id="UP001321473">
    <property type="component" value="Unassembled WGS sequence"/>
</dbReference>
<organism evidence="1 2">
    <name type="scientific">Amblyomma americanum</name>
    <name type="common">Lone star tick</name>
    <dbReference type="NCBI Taxonomy" id="6943"/>
    <lineage>
        <taxon>Eukaryota</taxon>
        <taxon>Metazoa</taxon>
        <taxon>Ecdysozoa</taxon>
        <taxon>Arthropoda</taxon>
        <taxon>Chelicerata</taxon>
        <taxon>Arachnida</taxon>
        <taxon>Acari</taxon>
        <taxon>Parasitiformes</taxon>
        <taxon>Ixodida</taxon>
        <taxon>Ixodoidea</taxon>
        <taxon>Ixodidae</taxon>
        <taxon>Amblyomminae</taxon>
        <taxon>Amblyomma</taxon>
    </lineage>
</organism>
<dbReference type="AlphaFoldDB" id="A0AAQ4F584"/>
<accession>A0AAQ4F584</accession>
<evidence type="ECO:0000313" key="2">
    <source>
        <dbReference type="Proteomes" id="UP001321473"/>
    </source>
</evidence>
<name>A0AAQ4F584_AMBAM</name>
<dbReference type="EMBL" id="JARKHS020006845">
    <property type="protein sequence ID" value="KAK8782290.1"/>
    <property type="molecule type" value="Genomic_DNA"/>
</dbReference>
<proteinExistence type="predicted"/>
<comment type="caution">
    <text evidence="1">The sequence shown here is derived from an EMBL/GenBank/DDBJ whole genome shotgun (WGS) entry which is preliminary data.</text>
</comment>
<evidence type="ECO:0000313" key="1">
    <source>
        <dbReference type="EMBL" id="KAK8782290.1"/>
    </source>
</evidence>
<gene>
    <name evidence="1" type="ORF">V5799_016368</name>
</gene>
<keyword evidence="2" id="KW-1185">Reference proteome</keyword>
<protein>
    <submittedName>
        <fullName evidence="1">Uncharacterized protein</fullName>
    </submittedName>
</protein>